<feature type="region of interest" description="Disordered" evidence="13">
    <location>
        <begin position="137"/>
        <end position="163"/>
    </location>
</feature>
<evidence type="ECO:0000256" key="11">
    <source>
        <dbReference type="RuleBase" id="RU362115"/>
    </source>
</evidence>
<evidence type="ECO:0000256" key="6">
    <source>
        <dbReference type="ARBA" id="ARBA00022692"/>
    </source>
</evidence>
<proteinExistence type="inferred from homology"/>
<feature type="transmembrane region" description="Helical" evidence="11">
    <location>
        <begin position="455"/>
        <end position="476"/>
    </location>
</feature>
<dbReference type="GeneID" id="68107568"/>
<keyword evidence="16" id="KW-1185">Reference proteome</keyword>
<comment type="catalytic activity">
    <reaction evidence="1 11">
        <text>Cleaves type-1 transmembrane domains using a catalytic dyad composed of serine and histidine that are contributed by different transmembrane domains.</text>
        <dbReference type="EC" id="3.4.21.105"/>
    </reaction>
</comment>
<name>A0A6A5CB10_NAEFO</name>
<keyword evidence="10 11" id="KW-0472">Membrane</keyword>
<feature type="compositionally biased region" description="Basic and acidic residues" evidence="13">
    <location>
        <begin position="244"/>
        <end position="270"/>
    </location>
</feature>
<evidence type="ECO:0000259" key="14">
    <source>
        <dbReference type="Pfam" id="PF01694"/>
    </source>
</evidence>
<comment type="subcellular location">
    <subcellularLocation>
        <location evidence="2 11">Membrane</location>
        <topology evidence="2 11">Multi-pass membrane protein</topology>
    </subcellularLocation>
</comment>
<dbReference type="InterPro" id="IPR022764">
    <property type="entry name" value="Peptidase_S54_rhomboid_dom"/>
</dbReference>
<dbReference type="VEuPathDB" id="AmoebaDB:FDP41_000350"/>
<dbReference type="AlphaFoldDB" id="A0A6A5CB10"/>
<keyword evidence="12" id="KW-0175">Coiled coil</keyword>
<feature type="compositionally biased region" description="Low complexity" evidence="13">
    <location>
        <begin position="71"/>
        <end position="93"/>
    </location>
</feature>
<evidence type="ECO:0000256" key="5">
    <source>
        <dbReference type="ARBA" id="ARBA00022670"/>
    </source>
</evidence>
<dbReference type="GO" id="GO:0004252">
    <property type="term" value="F:serine-type endopeptidase activity"/>
    <property type="evidence" value="ECO:0007669"/>
    <property type="project" value="InterPro"/>
</dbReference>
<dbReference type="SUPFAM" id="SSF144091">
    <property type="entry name" value="Rhomboid-like"/>
    <property type="match status" value="1"/>
</dbReference>
<accession>A0A6A5CB10</accession>
<keyword evidence="9 11" id="KW-1133">Transmembrane helix</keyword>
<dbReference type="Gene3D" id="1.20.1540.10">
    <property type="entry name" value="Rhomboid-like"/>
    <property type="match status" value="1"/>
</dbReference>
<dbReference type="GO" id="GO:0016020">
    <property type="term" value="C:membrane"/>
    <property type="evidence" value="ECO:0007669"/>
    <property type="project" value="UniProtKB-SubCell"/>
</dbReference>
<evidence type="ECO:0000256" key="12">
    <source>
        <dbReference type="SAM" id="Coils"/>
    </source>
</evidence>
<evidence type="ECO:0000256" key="1">
    <source>
        <dbReference type="ARBA" id="ARBA00000156"/>
    </source>
</evidence>
<comment type="function">
    <text evidence="11">Serine protease involved in intramembrane proteolysis.</text>
</comment>
<evidence type="ECO:0000256" key="8">
    <source>
        <dbReference type="ARBA" id="ARBA00022825"/>
    </source>
</evidence>
<evidence type="ECO:0000256" key="7">
    <source>
        <dbReference type="ARBA" id="ARBA00022801"/>
    </source>
</evidence>
<dbReference type="PANTHER" id="PTHR22936">
    <property type="entry name" value="RHOMBOID-RELATED"/>
    <property type="match status" value="1"/>
</dbReference>
<evidence type="ECO:0000313" key="15">
    <source>
        <dbReference type="EMBL" id="KAF0984451.1"/>
    </source>
</evidence>
<evidence type="ECO:0000256" key="9">
    <source>
        <dbReference type="ARBA" id="ARBA00022989"/>
    </source>
</evidence>
<feature type="region of interest" description="Disordered" evidence="13">
    <location>
        <begin position="23"/>
        <end position="104"/>
    </location>
</feature>
<dbReference type="VEuPathDB" id="AmoebaDB:NF0105870"/>
<dbReference type="EMBL" id="VFQX01000002">
    <property type="protein sequence ID" value="KAF0984451.1"/>
    <property type="molecule type" value="Genomic_DNA"/>
</dbReference>
<dbReference type="PANTHER" id="PTHR22936:SF69">
    <property type="entry name" value="RHOMBOID-LIKE PROTEIN"/>
    <property type="match status" value="1"/>
</dbReference>
<feature type="transmembrane region" description="Helical" evidence="11">
    <location>
        <begin position="746"/>
        <end position="768"/>
    </location>
</feature>
<feature type="region of interest" description="Disordered" evidence="13">
    <location>
        <begin position="659"/>
        <end position="704"/>
    </location>
</feature>
<evidence type="ECO:0000313" key="16">
    <source>
        <dbReference type="Proteomes" id="UP000444721"/>
    </source>
</evidence>
<gene>
    <name evidence="15" type="ORF">FDP41_000350</name>
</gene>
<dbReference type="VEuPathDB" id="AmoebaDB:NfTy_000530"/>
<evidence type="ECO:0000256" key="2">
    <source>
        <dbReference type="ARBA" id="ARBA00004141"/>
    </source>
</evidence>
<dbReference type="GO" id="GO:0006508">
    <property type="term" value="P:proteolysis"/>
    <property type="evidence" value="ECO:0007669"/>
    <property type="project" value="UniProtKB-KW"/>
</dbReference>
<feature type="transmembrane region" description="Helical" evidence="11">
    <location>
        <begin position="547"/>
        <end position="571"/>
    </location>
</feature>
<evidence type="ECO:0000256" key="4">
    <source>
        <dbReference type="ARBA" id="ARBA00013039"/>
    </source>
</evidence>
<feature type="transmembrane region" description="Helical" evidence="11">
    <location>
        <begin position="577"/>
        <end position="596"/>
    </location>
</feature>
<sequence length="799" mass="89414">MHFSKGDNFKYKYQHSSSSFYFPSVPPLPLNPSPHDSLSNSIPTNGDSNVMISSPHSSLPFDSTPQQPLVSDQPSNSNIQNSSSHQGSSIISLRPPPRPPSLKLNEEESLSLRNITLNNTPPSQSLSASTVPSFIPLSILPSSSGESHQQHKSHSEQDHQQPPLSARSIRFNLEPLIHQDEREQFTTKHSNLKPRVPSVSFPSNPITIPPGEDPFEMDSTQKEKIAKRPKTPRTPELALNSDYVSRDWTKGEEESKETGGEKKEESKQDEEITSSLSLARFLKRKSKENSSTCQNCSRQDSAISLSEVQPVPVINNNNISNSRSVVPSSKELKALKQKEKERLSQEKLQAKIEKIKREVGSLSTHPKQQLQFPECDQFVGINPQYDMDPLNHDHSGSNLRNSIQHLKTLPSIPTPQTPRSGKIHFMALYFKDRFKKDSTNPLTVNRSLSEEFKKVPYLTILLSIVQILMFVVSISIGGLESVIVNPFIGPPEETMILLGAKKGQLIISPNWQLYRLVTPVFLHGGIVHLCLNLLWQLTVMLPLEKHWGIMYVGFIYFMSALGGNLLSALFLPQITTIGASSALFGILGAIYADLWMNWRFMPQPKKDFVLLTFQVVAQIIVGLIPWIDNFAHCGGLMVGFLTTLATIPRMRDLNPYEESMVGSSNGGGTNPQAKRKKLTATKDTESQMESVDLESGEGTNKSTQSKTTKKGIVKLMKKVIGGCSACCCCCFYCFTKKGRAKGKFHLWLRVVAGCMLFLYFAVFGGLYFSQLDFNCKWCYFINPDWDTLYEIFELARNKL</sequence>
<comment type="caution">
    <text evidence="11">Lacks conserved residue(s) required for the propagation of feature annotation.</text>
</comment>
<feature type="compositionally biased region" description="Polar residues" evidence="13">
    <location>
        <begin position="42"/>
        <end position="70"/>
    </location>
</feature>
<protein>
    <recommendedName>
        <fullName evidence="4">rhomboid protease</fullName>
        <ecNumber evidence="4">3.4.21.105</ecNumber>
    </recommendedName>
</protein>
<organism evidence="15 16">
    <name type="scientific">Naegleria fowleri</name>
    <name type="common">Brain eating amoeba</name>
    <dbReference type="NCBI Taxonomy" id="5763"/>
    <lineage>
        <taxon>Eukaryota</taxon>
        <taxon>Discoba</taxon>
        <taxon>Heterolobosea</taxon>
        <taxon>Tetramitia</taxon>
        <taxon>Eutetramitia</taxon>
        <taxon>Vahlkampfiidae</taxon>
        <taxon>Naegleria</taxon>
    </lineage>
</organism>
<dbReference type="InterPro" id="IPR035952">
    <property type="entry name" value="Rhomboid-like_sf"/>
</dbReference>
<feature type="transmembrane region" description="Helical" evidence="11">
    <location>
        <begin position="513"/>
        <end position="535"/>
    </location>
</feature>
<dbReference type="EC" id="3.4.21.105" evidence="4"/>
<dbReference type="OrthoDB" id="2146116at2759"/>
<evidence type="ECO:0000256" key="3">
    <source>
        <dbReference type="ARBA" id="ARBA00009045"/>
    </source>
</evidence>
<reference evidence="15 16" key="1">
    <citation type="journal article" date="2019" name="Sci. Rep.">
        <title>Nanopore sequencing improves the draft genome of the human pathogenic amoeba Naegleria fowleri.</title>
        <authorList>
            <person name="Liechti N."/>
            <person name="Schurch N."/>
            <person name="Bruggmann R."/>
            <person name="Wittwer M."/>
        </authorList>
    </citation>
    <scope>NUCLEOTIDE SEQUENCE [LARGE SCALE GENOMIC DNA]</scope>
    <source>
        <strain evidence="15 16">ATCC 30894</strain>
    </source>
</reference>
<comment type="caution">
    <text evidence="15">The sequence shown here is derived from an EMBL/GenBank/DDBJ whole genome shotgun (WGS) entry which is preliminary data.</text>
</comment>
<dbReference type="Pfam" id="PF01694">
    <property type="entry name" value="Rhomboid"/>
    <property type="match status" value="1"/>
</dbReference>
<evidence type="ECO:0000256" key="13">
    <source>
        <dbReference type="SAM" id="MobiDB-lite"/>
    </source>
</evidence>
<keyword evidence="8 11" id="KW-0720">Serine protease</keyword>
<dbReference type="RefSeq" id="XP_044569164.1">
    <property type="nucleotide sequence ID" value="XM_044706811.1"/>
</dbReference>
<keyword evidence="5 11" id="KW-0645">Protease</keyword>
<feature type="coiled-coil region" evidence="12">
    <location>
        <begin position="329"/>
        <end position="358"/>
    </location>
</feature>
<feature type="region of interest" description="Disordered" evidence="13">
    <location>
        <begin position="187"/>
        <end position="274"/>
    </location>
</feature>
<dbReference type="InterPro" id="IPR002610">
    <property type="entry name" value="Peptidase_S54_rhomboid-like"/>
</dbReference>
<comment type="similarity">
    <text evidence="3 11">Belongs to the peptidase S54 family.</text>
</comment>
<keyword evidence="6 11" id="KW-0812">Transmembrane</keyword>
<feature type="domain" description="Peptidase S54 rhomboid" evidence="14">
    <location>
        <begin position="511"/>
        <end position="647"/>
    </location>
</feature>
<keyword evidence="7 11" id="KW-0378">Hydrolase</keyword>
<dbReference type="Proteomes" id="UP000444721">
    <property type="component" value="Unassembled WGS sequence"/>
</dbReference>
<evidence type="ECO:0000256" key="10">
    <source>
        <dbReference type="ARBA" id="ARBA00023136"/>
    </source>
</evidence>